<keyword evidence="13" id="KW-1185">Reference proteome</keyword>
<evidence type="ECO:0000256" key="8">
    <source>
        <dbReference type="ARBA" id="ARBA00022840"/>
    </source>
</evidence>
<evidence type="ECO:0000256" key="3">
    <source>
        <dbReference type="ARBA" id="ARBA00004868"/>
    </source>
</evidence>
<dbReference type="GO" id="GO:0009228">
    <property type="term" value="P:thiamine biosynthetic process"/>
    <property type="evidence" value="ECO:0007669"/>
    <property type="project" value="UniProtKB-KW"/>
</dbReference>
<dbReference type="PRINTS" id="PR01099">
    <property type="entry name" value="HYETHTZKNASE"/>
</dbReference>
<dbReference type="GO" id="GO:0000287">
    <property type="term" value="F:magnesium ion binding"/>
    <property type="evidence" value="ECO:0007669"/>
    <property type="project" value="UniProtKB-UniRule"/>
</dbReference>
<keyword evidence="5 11" id="KW-0479">Metal-binding</keyword>
<feature type="binding site" evidence="11">
    <location>
        <position position="121"/>
    </location>
    <ligand>
        <name>ATP</name>
        <dbReference type="ChEBI" id="CHEBI:30616"/>
    </ligand>
</feature>
<dbReference type="UniPathway" id="UPA00060">
    <property type="reaction ID" value="UER00139"/>
</dbReference>
<dbReference type="GO" id="GO:0005524">
    <property type="term" value="F:ATP binding"/>
    <property type="evidence" value="ECO:0007669"/>
    <property type="project" value="UniProtKB-UniRule"/>
</dbReference>
<dbReference type="EMBL" id="QGDT01000018">
    <property type="protein sequence ID" value="PWJ54276.1"/>
    <property type="molecule type" value="Genomic_DNA"/>
</dbReference>
<feature type="binding site" evidence="11">
    <location>
        <position position="45"/>
    </location>
    <ligand>
        <name>substrate</name>
    </ligand>
</feature>
<keyword evidence="7 11" id="KW-0418">Kinase</keyword>
<dbReference type="InterPro" id="IPR000417">
    <property type="entry name" value="Hyethyz_kinase"/>
</dbReference>
<organism evidence="12 13">
    <name type="scientific">Dyadobacter jejuensis</name>
    <dbReference type="NCBI Taxonomy" id="1082580"/>
    <lineage>
        <taxon>Bacteria</taxon>
        <taxon>Pseudomonadati</taxon>
        <taxon>Bacteroidota</taxon>
        <taxon>Cytophagia</taxon>
        <taxon>Cytophagales</taxon>
        <taxon>Spirosomataceae</taxon>
        <taxon>Dyadobacter</taxon>
    </lineage>
</organism>
<keyword evidence="6 11" id="KW-0547">Nucleotide-binding</keyword>
<comment type="caution">
    <text evidence="12">The sequence shown here is derived from an EMBL/GenBank/DDBJ whole genome shotgun (WGS) entry which is preliminary data.</text>
</comment>
<dbReference type="RefSeq" id="WP_109677896.1">
    <property type="nucleotide sequence ID" value="NZ_QGDT01000018.1"/>
</dbReference>
<sequence length="269" mass="27760">MIEMNLGTTLLSLRNQKPLVHNITNFVVMNYTANALLAVGASPVMAHAPEEVEEMVGLAGSLVINIGTLSSTWVEGMEKAMVAACQLGKPVVLDPVGAGATTFRNDTLLRLLAAGTPSIIRGNASEIMALAGQQGQTRGVDSTQFSTEGLESAQMLCRQLGCVVSISGETDVVVGPESVAYISNGNPIMTRITGMGCTASALAGAFAAIAPNAFEAAVAAAAVMGVCGELAYEGAHLPGSFQMSFLDKLSSLSPAELDERVQITIENNG</sequence>
<evidence type="ECO:0000256" key="5">
    <source>
        <dbReference type="ARBA" id="ARBA00022723"/>
    </source>
</evidence>
<evidence type="ECO:0000256" key="6">
    <source>
        <dbReference type="ARBA" id="ARBA00022741"/>
    </source>
</evidence>
<evidence type="ECO:0000256" key="11">
    <source>
        <dbReference type="HAMAP-Rule" id="MF_00228"/>
    </source>
</evidence>
<dbReference type="GO" id="GO:0009229">
    <property type="term" value="P:thiamine diphosphate biosynthetic process"/>
    <property type="evidence" value="ECO:0007669"/>
    <property type="project" value="UniProtKB-UniRule"/>
</dbReference>
<evidence type="ECO:0000313" key="13">
    <source>
        <dbReference type="Proteomes" id="UP000245880"/>
    </source>
</evidence>
<evidence type="ECO:0000256" key="7">
    <source>
        <dbReference type="ARBA" id="ARBA00022777"/>
    </source>
</evidence>
<dbReference type="Proteomes" id="UP000245880">
    <property type="component" value="Unassembled WGS sequence"/>
</dbReference>
<dbReference type="OrthoDB" id="9778146at2"/>
<accession>A0A316A8M7</accession>
<comment type="function">
    <text evidence="11">Catalyzes the phosphorylation of the hydroxyl group of 4-methyl-5-beta-hydroxyethylthiazole (THZ).</text>
</comment>
<dbReference type="AlphaFoldDB" id="A0A316A8M7"/>
<dbReference type="GO" id="GO:0004417">
    <property type="term" value="F:hydroxyethylthiazole kinase activity"/>
    <property type="evidence" value="ECO:0007669"/>
    <property type="project" value="UniProtKB-UniRule"/>
</dbReference>
<keyword evidence="9 11" id="KW-0460">Magnesium</keyword>
<reference evidence="12 13" key="1">
    <citation type="submission" date="2018-03" db="EMBL/GenBank/DDBJ databases">
        <title>Genomic Encyclopedia of Archaeal and Bacterial Type Strains, Phase II (KMG-II): from individual species to whole genera.</title>
        <authorList>
            <person name="Goeker M."/>
        </authorList>
    </citation>
    <scope>NUCLEOTIDE SEQUENCE [LARGE SCALE GENOMIC DNA]</scope>
    <source>
        <strain evidence="12 13">DSM 100346</strain>
    </source>
</reference>
<dbReference type="Gene3D" id="3.40.1190.20">
    <property type="match status" value="1"/>
</dbReference>
<dbReference type="NCBIfam" id="NF006830">
    <property type="entry name" value="PRK09355.1"/>
    <property type="match status" value="1"/>
</dbReference>
<evidence type="ECO:0000256" key="1">
    <source>
        <dbReference type="ARBA" id="ARBA00001771"/>
    </source>
</evidence>
<dbReference type="EC" id="2.7.1.50" evidence="11"/>
<evidence type="ECO:0000256" key="10">
    <source>
        <dbReference type="ARBA" id="ARBA00022977"/>
    </source>
</evidence>
<dbReference type="NCBIfam" id="TIGR00694">
    <property type="entry name" value="thiM"/>
    <property type="match status" value="1"/>
</dbReference>
<evidence type="ECO:0000256" key="9">
    <source>
        <dbReference type="ARBA" id="ARBA00022842"/>
    </source>
</evidence>
<feature type="binding site" evidence="11">
    <location>
        <position position="194"/>
    </location>
    <ligand>
        <name>substrate</name>
    </ligand>
</feature>
<dbReference type="InterPro" id="IPR029056">
    <property type="entry name" value="Ribokinase-like"/>
</dbReference>
<comment type="similarity">
    <text evidence="11">Belongs to the Thz kinase family.</text>
</comment>
<keyword evidence="8 11" id="KW-0067">ATP-binding</keyword>
<dbReference type="PIRSF" id="PIRSF000513">
    <property type="entry name" value="Thz_kinase"/>
    <property type="match status" value="1"/>
</dbReference>
<dbReference type="SUPFAM" id="SSF53613">
    <property type="entry name" value="Ribokinase-like"/>
    <property type="match status" value="1"/>
</dbReference>
<keyword evidence="10 11" id="KW-0784">Thiamine biosynthesis</keyword>
<protein>
    <recommendedName>
        <fullName evidence="11">Hydroxyethylthiazole kinase</fullName>
        <ecNumber evidence="11">2.7.1.50</ecNumber>
    </recommendedName>
    <alternativeName>
        <fullName evidence="11">4-methyl-5-beta-hydroxyethylthiazole kinase</fullName>
        <shortName evidence="11">TH kinase</shortName>
        <shortName evidence="11">Thz kinase</shortName>
    </alternativeName>
</protein>
<dbReference type="CDD" id="cd01170">
    <property type="entry name" value="THZ_kinase"/>
    <property type="match status" value="1"/>
</dbReference>
<dbReference type="HAMAP" id="MF_00228">
    <property type="entry name" value="Thz_kinase"/>
    <property type="match status" value="1"/>
</dbReference>
<evidence type="ECO:0000256" key="2">
    <source>
        <dbReference type="ARBA" id="ARBA00001946"/>
    </source>
</evidence>
<dbReference type="Pfam" id="PF02110">
    <property type="entry name" value="HK"/>
    <property type="match status" value="1"/>
</dbReference>
<gene>
    <name evidence="11" type="primary">thiM</name>
    <name evidence="12" type="ORF">CLV98_11838</name>
</gene>
<feature type="binding site" evidence="11">
    <location>
        <position position="167"/>
    </location>
    <ligand>
        <name>ATP</name>
        <dbReference type="ChEBI" id="CHEBI:30616"/>
    </ligand>
</feature>
<comment type="pathway">
    <text evidence="3 11">Cofactor biosynthesis; thiamine diphosphate biosynthesis; 4-methyl-5-(2-phosphoethyl)-thiazole from 5-(2-hydroxyethyl)-4-methylthiazole: step 1/1.</text>
</comment>
<evidence type="ECO:0000313" key="12">
    <source>
        <dbReference type="EMBL" id="PWJ54276.1"/>
    </source>
</evidence>
<keyword evidence="4 11" id="KW-0808">Transferase</keyword>
<comment type="cofactor">
    <cofactor evidence="2 11">
        <name>Mg(2+)</name>
        <dbReference type="ChEBI" id="CHEBI:18420"/>
    </cofactor>
</comment>
<comment type="catalytic activity">
    <reaction evidence="1 11">
        <text>5-(2-hydroxyethyl)-4-methylthiazole + ATP = 4-methyl-5-(2-phosphooxyethyl)-thiazole + ADP + H(+)</text>
        <dbReference type="Rhea" id="RHEA:24212"/>
        <dbReference type="ChEBI" id="CHEBI:15378"/>
        <dbReference type="ChEBI" id="CHEBI:17957"/>
        <dbReference type="ChEBI" id="CHEBI:30616"/>
        <dbReference type="ChEBI" id="CHEBI:58296"/>
        <dbReference type="ChEBI" id="CHEBI:456216"/>
        <dbReference type="EC" id="2.7.1.50"/>
    </reaction>
</comment>
<proteinExistence type="inferred from homology"/>
<evidence type="ECO:0000256" key="4">
    <source>
        <dbReference type="ARBA" id="ARBA00022679"/>
    </source>
</evidence>
<name>A0A316A8M7_9BACT</name>